<organism evidence="1 2">
    <name type="scientific">Entomophthora muscae</name>
    <dbReference type="NCBI Taxonomy" id="34485"/>
    <lineage>
        <taxon>Eukaryota</taxon>
        <taxon>Fungi</taxon>
        <taxon>Fungi incertae sedis</taxon>
        <taxon>Zoopagomycota</taxon>
        <taxon>Entomophthoromycotina</taxon>
        <taxon>Entomophthoromycetes</taxon>
        <taxon>Entomophthorales</taxon>
        <taxon>Entomophthoraceae</taxon>
        <taxon>Entomophthora</taxon>
    </lineage>
</organism>
<gene>
    <name evidence="1" type="primary">AOS1_2</name>
    <name evidence="1" type="ORF">DSO57_1030651</name>
</gene>
<evidence type="ECO:0000313" key="1">
    <source>
        <dbReference type="EMBL" id="KAJ9079907.1"/>
    </source>
</evidence>
<sequence>MSLQISKDEAAVYDRQIRVWGFEAQARMKNSSILVLGTSGLSIELMKNMVLAGVGQIIVVDERSVELGELGSNFYINFSDQGKMRAEVCVEKLKLLNPKVSMLAKTSFTPELLEGQHLVCHADATLDEMLEMNQICRSKGIKYISGNTFGMLGFLFLI</sequence>
<dbReference type="Proteomes" id="UP001165960">
    <property type="component" value="Unassembled WGS sequence"/>
</dbReference>
<name>A0ACC2U0B5_9FUNG</name>
<accession>A0ACC2U0B5</accession>
<dbReference type="EMBL" id="QTSX02001633">
    <property type="protein sequence ID" value="KAJ9079907.1"/>
    <property type="molecule type" value="Genomic_DNA"/>
</dbReference>
<keyword evidence="1" id="KW-0436">Ligase</keyword>
<reference evidence="1" key="1">
    <citation type="submission" date="2022-04" db="EMBL/GenBank/DDBJ databases">
        <title>Genome of the entomopathogenic fungus Entomophthora muscae.</title>
        <authorList>
            <person name="Elya C."/>
            <person name="Lovett B.R."/>
            <person name="Lee E."/>
            <person name="Macias A.M."/>
            <person name="Hajek A.E."/>
            <person name="De Bivort B.L."/>
            <person name="Kasson M.T."/>
            <person name="De Fine Licht H.H."/>
            <person name="Stajich J.E."/>
        </authorList>
    </citation>
    <scope>NUCLEOTIDE SEQUENCE</scope>
    <source>
        <strain evidence="1">Berkeley</strain>
    </source>
</reference>
<proteinExistence type="predicted"/>
<dbReference type="EC" id="6.2.1.45" evidence="1"/>
<protein>
    <submittedName>
        <fullName evidence="1">E1 ubiquitin-activating protein aos1</fullName>
        <ecNumber evidence="1">6.2.1.45</ecNumber>
    </submittedName>
</protein>
<keyword evidence="2" id="KW-1185">Reference proteome</keyword>
<comment type="caution">
    <text evidence="1">The sequence shown here is derived from an EMBL/GenBank/DDBJ whole genome shotgun (WGS) entry which is preliminary data.</text>
</comment>
<evidence type="ECO:0000313" key="2">
    <source>
        <dbReference type="Proteomes" id="UP001165960"/>
    </source>
</evidence>